<dbReference type="Pfam" id="PF02569">
    <property type="entry name" value="Pantoate_ligase"/>
    <property type="match status" value="1"/>
</dbReference>
<evidence type="ECO:0000256" key="13">
    <source>
        <dbReference type="HAMAP-Rule" id="MF_00158"/>
    </source>
</evidence>
<dbReference type="EC" id="6.3.2.1" evidence="4 13"/>
<reference evidence="14 15" key="1">
    <citation type="submission" date="2018-04" db="EMBL/GenBank/DDBJ databases">
        <title>Genomic Encyclopedia of Type Strains, Phase III (KMG-III): the genomes of soil and plant-associated and newly described type strains.</title>
        <authorList>
            <person name="Whitman W."/>
        </authorList>
    </citation>
    <scope>NUCLEOTIDE SEQUENCE [LARGE SCALE GENOMIC DNA]</scope>
    <source>
        <strain evidence="14 15">NW12</strain>
    </source>
</reference>
<comment type="similarity">
    <text evidence="3 13">Belongs to the pantothenate synthetase family.</text>
</comment>
<organism evidence="14 15">
    <name type="scientific">Sphingomonas aerolata</name>
    <dbReference type="NCBI Taxonomy" id="185951"/>
    <lineage>
        <taxon>Bacteria</taxon>
        <taxon>Pseudomonadati</taxon>
        <taxon>Pseudomonadota</taxon>
        <taxon>Alphaproteobacteria</taxon>
        <taxon>Sphingomonadales</taxon>
        <taxon>Sphingomonadaceae</taxon>
        <taxon>Sphingomonas</taxon>
    </lineage>
</organism>
<evidence type="ECO:0000313" key="14">
    <source>
        <dbReference type="EMBL" id="PTM47696.1"/>
    </source>
</evidence>
<comment type="caution">
    <text evidence="13">Lacks conserved residue(s) required for the propagation of feature annotation.</text>
</comment>
<keyword evidence="6 13" id="KW-0963">Cytoplasm</keyword>
<gene>
    <name evidence="13" type="primary">panC</name>
    <name evidence="14" type="ORF">C8J24_1097</name>
</gene>
<keyword evidence="8 13" id="KW-0566">Pantothenate biosynthesis</keyword>
<feature type="binding site" evidence="13">
    <location>
        <begin position="47"/>
        <end position="54"/>
    </location>
    <ligand>
        <name>ATP</name>
        <dbReference type="ChEBI" id="CHEBI:30616"/>
    </ligand>
</feature>
<accession>A0A2T4YV59</accession>
<comment type="catalytic activity">
    <reaction evidence="11 13">
        <text>(R)-pantoate + beta-alanine + ATP = (R)-pantothenate + AMP + diphosphate + H(+)</text>
        <dbReference type="Rhea" id="RHEA:10912"/>
        <dbReference type="ChEBI" id="CHEBI:15378"/>
        <dbReference type="ChEBI" id="CHEBI:15980"/>
        <dbReference type="ChEBI" id="CHEBI:29032"/>
        <dbReference type="ChEBI" id="CHEBI:30616"/>
        <dbReference type="ChEBI" id="CHEBI:33019"/>
        <dbReference type="ChEBI" id="CHEBI:57966"/>
        <dbReference type="ChEBI" id="CHEBI:456215"/>
        <dbReference type="EC" id="6.3.2.1"/>
    </reaction>
</comment>
<sequence>MTPFIEAATVLIEWEFHVDTVRDLNMLRESVAAFRAAGQRVALVPTMGALHAGHVALIEAAKRPGTKVVASIFVNPKQFGPNEDLARYPRREMADIRLLNEVGCDLLWAPGVEVMYPEGFATNVSVAGVSEGFDGAARPGHFDGVATVVAKLFNQVGADAAYFGEKDFQQLAVIRRMVTDLDFAIEIVGVPTQRDDDGLAMSSRNIYLDDDQRRQAVALPRALGVAARAIARGEDVAAVLDDARTALVGAGFAIDYVALADAETLVEQTEAEQPGAGRPRRLLAAARMGTTRLIDNIAVD</sequence>
<dbReference type="InterPro" id="IPR014729">
    <property type="entry name" value="Rossmann-like_a/b/a_fold"/>
</dbReference>
<dbReference type="EMBL" id="PZZN01000001">
    <property type="protein sequence ID" value="PTM47696.1"/>
    <property type="molecule type" value="Genomic_DNA"/>
</dbReference>
<feature type="active site" description="Proton donor" evidence="13">
    <location>
        <position position="54"/>
    </location>
</feature>
<dbReference type="FunFam" id="3.40.50.620:FF:000114">
    <property type="entry name" value="Pantothenate synthetase"/>
    <property type="match status" value="1"/>
</dbReference>
<feature type="binding site" evidence="13">
    <location>
        <position position="78"/>
    </location>
    <ligand>
        <name>(R)-pantoate</name>
        <dbReference type="ChEBI" id="CHEBI:15980"/>
    </ligand>
</feature>
<feature type="binding site" evidence="13">
    <location>
        <position position="170"/>
    </location>
    <ligand>
        <name>(R)-pantoate</name>
        <dbReference type="ChEBI" id="CHEBI:15980"/>
    </ligand>
</feature>
<evidence type="ECO:0000313" key="15">
    <source>
        <dbReference type="Proteomes" id="UP000240996"/>
    </source>
</evidence>
<evidence type="ECO:0000256" key="4">
    <source>
        <dbReference type="ARBA" id="ARBA00012219"/>
    </source>
</evidence>
<evidence type="ECO:0000256" key="9">
    <source>
        <dbReference type="ARBA" id="ARBA00022741"/>
    </source>
</evidence>
<dbReference type="Gene3D" id="3.30.1300.10">
    <property type="entry name" value="Pantoate-beta-alanine ligase, C-terminal domain"/>
    <property type="match status" value="1"/>
</dbReference>
<comment type="pathway">
    <text evidence="2 13">Cofactor biosynthesis; (R)-pantothenate biosynthesis; (R)-pantothenate from (R)-pantoate and beta-alanine: step 1/1.</text>
</comment>
<keyword evidence="9 13" id="KW-0547">Nucleotide-binding</keyword>
<comment type="caution">
    <text evidence="14">The sequence shown here is derived from an EMBL/GenBank/DDBJ whole genome shotgun (WGS) entry which is preliminary data.</text>
</comment>
<name>A0A2T4YV59_9SPHN</name>
<dbReference type="CDD" id="cd00560">
    <property type="entry name" value="PanC"/>
    <property type="match status" value="1"/>
</dbReference>
<keyword evidence="7 13" id="KW-0436">Ligase</keyword>
<dbReference type="GO" id="GO:0005524">
    <property type="term" value="F:ATP binding"/>
    <property type="evidence" value="ECO:0007669"/>
    <property type="project" value="UniProtKB-KW"/>
</dbReference>
<evidence type="ECO:0000256" key="7">
    <source>
        <dbReference type="ARBA" id="ARBA00022598"/>
    </source>
</evidence>
<comment type="function">
    <text evidence="12 13">Catalyzes the condensation of pantoate with beta-alanine in an ATP-dependent reaction via a pantoyl-adenylate intermediate.</text>
</comment>
<evidence type="ECO:0000256" key="5">
    <source>
        <dbReference type="ARBA" id="ARBA00014155"/>
    </source>
</evidence>
<evidence type="ECO:0000256" key="1">
    <source>
        <dbReference type="ARBA" id="ARBA00004496"/>
    </source>
</evidence>
<dbReference type="UniPathway" id="UPA00028">
    <property type="reaction ID" value="UER00005"/>
</dbReference>
<dbReference type="PANTHER" id="PTHR21299:SF1">
    <property type="entry name" value="PANTOATE--BETA-ALANINE LIGASE"/>
    <property type="match status" value="1"/>
</dbReference>
<evidence type="ECO:0000256" key="6">
    <source>
        <dbReference type="ARBA" id="ARBA00022490"/>
    </source>
</evidence>
<dbReference type="NCBIfam" id="TIGR00018">
    <property type="entry name" value="panC"/>
    <property type="match status" value="1"/>
</dbReference>
<evidence type="ECO:0000256" key="12">
    <source>
        <dbReference type="ARBA" id="ARBA00055042"/>
    </source>
</evidence>
<keyword evidence="15" id="KW-1185">Reference proteome</keyword>
<feature type="binding site" evidence="13">
    <location>
        <begin position="201"/>
        <end position="204"/>
    </location>
    <ligand>
        <name>ATP</name>
        <dbReference type="ChEBI" id="CHEBI:30616"/>
    </ligand>
</feature>
<evidence type="ECO:0000256" key="8">
    <source>
        <dbReference type="ARBA" id="ARBA00022655"/>
    </source>
</evidence>
<dbReference type="SUPFAM" id="SSF52374">
    <property type="entry name" value="Nucleotidylyl transferase"/>
    <property type="match status" value="1"/>
</dbReference>
<dbReference type="GO" id="GO:0004592">
    <property type="term" value="F:pantoate-beta-alanine ligase activity"/>
    <property type="evidence" value="ECO:0007669"/>
    <property type="project" value="UniProtKB-UniRule"/>
</dbReference>
<comment type="subcellular location">
    <subcellularLocation>
        <location evidence="1 13">Cytoplasm</location>
    </subcellularLocation>
</comment>
<dbReference type="AlphaFoldDB" id="A0A2T4YV59"/>
<keyword evidence="10 13" id="KW-0067">ATP-binding</keyword>
<protein>
    <recommendedName>
        <fullName evidence="5 13">Pantothenate synthetase</fullName>
        <shortName evidence="13">PS</shortName>
        <ecNumber evidence="4 13">6.3.2.1</ecNumber>
    </recommendedName>
    <alternativeName>
        <fullName evidence="13">Pantoate--beta-alanine ligase</fullName>
    </alternativeName>
    <alternativeName>
        <fullName evidence="13">Pantoate-activating enzyme</fullName>
    </alternativeName>
</protein>
<feature type="binding site" evidence="13">
    <location>
        <position position="78"/>
    </location>
    <ligand>
        <name>beta-alanine</name>
        <dbReference type="ChEBI" id="CHEBI:57966"/>
    </ligand>
</feature>
<evidence type="ECO:0000256" key="2">
    <source>
        <dbReference type="ARBA" id="ARBA00004990"/>
    </source>
</evidence>
<evidence type="ECO:0000256" key="3">
    <source>
        <dbReference type="ARBA" id="ARBA00009256"/>
    </source>
</evidence>
<dbReference type="PANTHER" id="PTHR21299">
    <property type="entry name" value="CYTIDYLATE KINASE/PANTOATE-BETA-ALANINE LIGASE"/>
    <property type="match status" value="1"/>
</dbReference>
<dbReference type="HAMAP" id="MF_00158">
    <property type="entry name" value="PanC"/>
    <property type="match status" value="1"/>
</dbReference>
<dbReference type="GO" id="GO:0015940">
    <property type="term" value="P:pantothenate biosynthetic process"/>
    <property type="evidence" value="ECO:0007669"/>
    <property type="project" value="UniProtKB-UniRule"/>
</dbReference>
<dbReference type="GO" id="GO:0005829">
    <property type="term" value="C:cytosol"/>
    <property type="evidence" value="ECO:0007669"/>
    <property type="project" value="TreeGrafter"/>
</dbReference>
<evidence type="ECO:0000256" key="11">
    <source>
        <dbReference type="ARBA" id="ARBA00048258"/>
    </source>
</evidence>
<comment type="subunit">
    <text evidence="13">Homodimer.</text>
</comment>
<feature type="binding site" evidence="13">
    <location>
        <begin position="164"/>
        <end position="167"/>
    </location>
    <ligand>
        <name>ATP</name>
        <dbReference type="ChEBI" id="CHEBI:30616"/>
    </ligand>
</feature>
<dbReference type="InterPro" id="IPR003721">
    <property type="entry name" value="Pantoate_ligase"/>
</dbReference>
<dbReference type="InterPro" id="IPR042176">
    <property type="entry name" value="Pantoate_ligase_C"/>
</dbReference>
<dbReference type="Proteomes" id="UP000240996">
    <property type="component" value="Unassembled WGS sequence"/>
</dbReference>
<evidence type="ECO:0000256" key="10">
    <source>
        <dbReference type="ARBA" id="ARBA00022840"/>
    </source>
</evidence>
<comment type="miscellaneous">
    <text evidence="13">The reaction proceeds by a bi uni uni bi ping pong mechanism.</text>
</comment>
<proteinExistence type="inferred from homology"/>
<dbReference type="Gene3D" id="3.40.50.620">
    <property type="entry name" value="HUPs"/>
    <property type="match status" value="1"/>
</dbReference>